<dbReference type="PRINTS" id="PR00313">
    <property type="entry name" value="CABNDNGRPT"/>
</dbReference>
<dbReference type="InterPro" id="IPR050557">
    <property type="entry name" value="RTX_toxin/Mannuronan_C5-epim"/>
</dbReference>
<evidence type="ECO:0000256" key="1">
    <source>
        <dbReference type="ARBA" id="ARBA00004613"/>
    </source>
</evidence>
<dbReference type="PANTHER" id="PTHR38340:SF1">
    <property type="entry name" value="S-LAYER PROTEIN"/>
    <property type="match status" value="1"/>
</dbReference>
<dbReference type="Gene3D" id="2.150.10.10">
    <property type="entry name" value="Serralysin-like metalloprotease, C-terminal"/>
    <property type="match status" value="2"/>
</dbReference>
<comment type="subcellular location">
    <subcellularLocation>
        <location evidence="1">Secreted</location>
    </subcellularLocation>
</comment>
<dbReference type="Proteomes" id="UP000325684">
    <property type="component" value="Unassembled WGS sequence"/>
</dbReference>
<keyword evidence="2" id="KW-0964">Secreted</keyword>
<dbReference type="GO" id="GO:0005509">
    <property type="term" value="F:calcium ion binding"/>
    <property type="evidence" value="ECO:0007669"/>
    <property type="project" value="InterPro"/>
</dbReference>
<name>A0A5N3P6X3_9HYPH</name>
<comment type="caution">
    <text evidence="3">The sequence shown here is derived from an EMBL/GenBank/DDBJ whole genome shotgun (WGS) entry which is preliminary data.</text>
</comment>
<sequence>MHNVPAVNGNFANLSVVLYSIREQSSRASPRGSTMPTIIAIESKNVTEFGIQFPFEHLYLVKRTTDAAGNVIDERVIRGNPSDGGALTARADIPLALSDDARGDETLVQRHHRVLNLGGRDPEAVWNLMVQHARNINLADLNYSLDIAGFFPGADVNSNTVIGSALHTVGIDIAGNLPRGITARDVPLYNKIGDMIVNDLLLGGAQADRIFGGVGSDRLEGRDGNDRLYGEAGVDALVGGSGNDAMIGGLGPDRMRGGLGSDVYVVDDVGDRVIESSIDAAAGIDRINATVSVNLSRSDLAGVEKLQFGGTGDVAGRGNSLGNVLLGNRGDNRLSGGSGDDTVAGGSGDDRLFAGLGNDSMRGGPGRDTLDGGQGQDVMSGGTGADVFVFRRAYESPAGIATDLITDFSTVDILDLHGIDADATVAGNQAFVFIRNAGFSDAGQLRFEQDSAGNTIVQADVNGDLAADFQVTLRGYMQAVSPGDFIL</sequence>
<protein>
    <recommendedName>
        <fullName evidence="5">Calcium-binding protein</fullName>
    </recommendedName>
</protein>
<dbReference type="EMBL" id="VCMV01000035">
    <property type="protein sequence ID" value="KAB0265480.1"/>
    <property type="molecule type" value="Genomic_DNA"/>
</dbReference>
<evidence type="ECO:0008006" key="5">
    <source>
        <dbReference type="Google" id="ProtNLM"/>
    </source>
</evidence>
<dbReference type="InterPro" id="IPR018511">
    <property type="entry name" value="Hemolysin-typ_Ca-bd_CS"/>
</dbReference>
<reference evidence="3 4" key="1">
    <citation type="journal article" date="2019" name="Microorganisms">
        <title>Genome Insights into the Novel Species Microvirga brassicacearum, a Rapeseed Endophyte with Biotechnological Potential.</title>
        <authorList>
            <person name="Jimenez-Gomez A."/>
            <person name="Saati-Santamaria Z."/>
            <person name="Igual J.M."/>
            <person name="Rivas R."/>
            <person name="Mateos P.F."/>
            <person name="Garcia-Fraile P."/>
        </authorList>
    </citation>
    <scope>NUCLEOTIDE SEQUENCE [LARGE SCALE GENOMIC DNA]</scope>
    <source>
        <strain evidence="3 4">CDVBN77</strain>
    </source>
</reference>
<dbReference type="InterPro" id="IPR011049">
    <property type="entry name" value="Serralysin-like_metalloprot_C"/>
</dbReference>
<accession>A0A5N3P6X3</accession>
<dbReference type="RefSeq" id="WP_150947256.1">
    <property type="nucleotide sequence ID" value="NZ_VCMV01000035.1"/>
</dbReference>
<dbReference type="AlphaFoldDB" id="A0A5N3P6X3"/>
<dbReference type="Pfam" id="PF00353">
    <property type="entry name" value="HemolysinCabind"/>
    <property type="match status" value="3"/>
</dbReference>
<evidence type="ECO:0000313" key="3">
    <source>
        <dbReference type="EMBL" id="KAB0265480.1"/>
    </source>
</evidence>
<dbReference type="PANTHER" id="PTHR38340">
    <property type="entry name" value="S-LAYER PROTEIN"/>
    <property type="match status" value="1"/>
</dbReference>
<proteinExistence type="predicted"/>
<dbReference type="OrthoDB" id="8015720at2"/>
<dbReference type="InterPro" id="IPR001343">
    <property type="entry name" value="Hemolysn_Ca-bd"/>
</dbReference>
<gene>
    <name evidence="3" type="ORF">FEZ63_18595</name>
</gene>
<evidence type="ECO:0000313" key="4">
    <source>
        <dbReference type="Proteomes" id="UP000325684"/>
    </source>
</evidence>
<dbReference type="GO" id="GO:0005576">
    <property type="term" value="C:extracellular region"/>
    <property type="evidence" value="ECO:0007669"/>
    <property type="project" value="UniProtKB-SubCell"/>
</dbReference>
<organism evidence="3 4">
    <name type="scientific">Microvirga brassicacearum</name>
    <dbReference type="NCBI Taxonomy" id="2580413"/>
    <lineage>
        <taxon>Bacteria</taxon>
        <taxon>Pseudomonadati</taxon>
        <taxon>Pseudomonadota</taxon>
        <taxon>Alphaproteobacteria</taxon>
        <taxon>Hyphomicrobiales</taxon>
        <taxon>Methylobacteriaceae</taxon>
        <taxon>Microvirga</taxon>
    </lineage>
</organism>
<dbReference type="SUPFAM" id="SSF51120">
    <property type="entry name" value="beta-Roll"/>
    <property type="match status" value="2"/>
</dbReference>
<dbReference type="PROSITE" id="PS00330">
    <property type="entry name" value="HEMOLYSIN_CALCIUM"/>
    <property type="match status" value="1"/>
</dbReference>
<evidence type="ECO:0000256" key="2">
    <source>
        <dbReference type="ARBA" id="ARBA00022525"/>
    </source>
</evidence>
<keyword evidence="4" id="KW-1185">Reference proteome</keyword>